<dbReference type="OrthoDB" id="10252509at2759"/>
<dbReference type="GeneID" id="94830646"/>
<dbReference type="RefSeq" id="XP_068347337.1">
    <property type="nucleotide sequence ID" value="XM_068495942.1"/>
</dbReference>
<dbReference type="Pfam" id="PF17781">
    <property type="entry name" value="RPN1_RPN2_N"/>
    <property type="match status" value="1"/>
</dbReference>
<dbReference type="VEuPathDB" id="TrichDB:TRFO_11264"/>
<dbReference type="GO" id="GO:0042176">
    <property type="term" value="P:regulation of protein catabolic process"/>
    <property type="evidence" value="ECO:0007669"/>
    <property type="project" value="InterPro"/>
</dbReference>
<organism evidence="5 6">
    <name type="scientific">Tritrichomonas foetus</name>
    <dbReference type="NCBI Taxonomy" id="1144522"/>
    <lineage>
        <taxon>Eukaryota</taxon>
        <taxon>Metamonada</taxon>
        <taxon>Parabasalia</taxon>
        <taxon>Tritrichomonadida</taxon>
        <taxon>Tritrichomonadidae</taxon>
        <taxon>Tritrichomonas</taxon>
    </lineage>
</organism>
<dbReference type="PANTHER" id="PTHR10943">
    <property type="entry name" value="26S PROTEASOME NON-ATPASE REGULATORY SUBUNIT"/>
    <property type="match status" value="1"/>
</dbReference>
<accession>A0A1J4J468</accession>
<sequence>MTEEEQIQATSDEILIEKLRTNVEIACKESLEARLKAVDILIDELKKSTSSMTSVPKPMKHLIPFMEQLKEAYETFSNNEYRRKMADLLSLLSIVDIEKTFDILIYRLACPIENIGTWGHEYVRCLTLVLVRAHENPADFPNTGQLDTLIGQISQYYMEHNDEPDACDLLLKVGKLDDILQLVDEESHKRVCTYLLQCYNYLPDPINTDVLRIVEKIYTKLGKTAQSMVIALKLNDHDLLHDIFSNCQDVNLQKQLAFLLARQLTVFEDEMDDEIVNIATNEHLYNRFKSISERLSKSKAKTPDDVLHLQAQLGNRQSSRGDKTLGLIAKSFVAAFHNAAIKEDLYYTAPRGEECIMRNRLNGRAVAIATLGMLNLWDVEQGLNVLDRWARSEDQYIVMGALTGVGIVSSAVRSEFDPAIAMLSDFLNSPTADIKVGAIFGFAMAYAGSARDDILEMLSPCLAQEDARIQAYAALAIGLIYVGTCNEGALSAVSEVIINATDASLQTKFMPMLALGLGLIYLGQQSKCEAALELLKTPVSPDASKTLSDFAQTTVSACAYAGTGNVLEIQKMLRICTGEDSMQHAAAVIGIAVISLGDSVGSQMAKRMFEHILQYGKGHARLMVPIALALTSVSQPLPEMVDTLHRIGHDTDMRVATNASIAIGLLAAGTQNSRAINALKQLAGFHKGNPSTLMLLQIAEGMAHLGQGLMTLSPTYGDSILLHPVALGSLMTVAFACIQTDLLIVKSDPLLLFFIAPAIGPRFLVTLDENLEVLPIQVRVGSAIDVVGQAGRPRAITGFQTLDTPVILAAGQRAEFVDDTYEPLSPILEGFVIVRKRSDKKTDENK</sequence>
<evidence type="ECO:0000259" key="3">
    <source>
        <dbReference type="Pfam" id="PF17781"/>
    </source>
</evidence>
<dbReference type="InterPro" id="IPR016024">
    <property type="entry name" value="ARM-type_fold"/>
</dbReference>
<dbReference type="InterPro" id="IPR016643">
    <property type="entry name" value="26S_Psome_Rpn1"/>
</dbReference>
<comment type="caution">
    <text evidence="5">The sequence shown here is derived from an EMBL/GenBank/DDBJ whole genome shotgun (WGS) entry which is preliminary data.</text>
</comment>
<dbReference type="GO" id="GO:0043161">
    <property type="term" value="P:proteasome-mediated ubiquitin-dependent protein catabolic process"/>
    <property type="evidence" value="ECO:0007669"/>
    <property type="project" value="TreeGrafter"/>
</dbReference>
<dbReference type="GO" id="GO:0005634">
    <property type="term" value="C:nucleus"/>
    <property type="evidence" value="ECO:0007669"/>
    <property type="project" value="TreeGrafter"/>
</dbReference>
<evidence type="ECO:0000256" key="1">
    <source>
        <dbReference type="ARBA" id="ARBA00022737"/>
    </source>
</evidence>
<dbReference type="SUPFAM" id="SSF48371">
    <property type="entry name" value="ARM repeat"/>
    <property type="match status" value="1"/>
</dbReference>
<dbReference type="InterPro" id="IPR040892">
    <property type="entry name" value="RPN1_N"/>
</dbReference>
<dbReference type="Pfam" id="PF18051">
    <property type="entry name" value="RPN1_C"/>
    <property type="match status" value="1"/>
</dbReference>
<name>A0A1J4J468_9EUKA</name>
<dbReference type="GO" id="GO:0008540">
    <property type="term" value="C:proteasome regulatory particle, base subcomplex"/>
    <property type="evidence" value="ECO:0007669"/>
    <property type="project" value="TreeGrafter"/>
</dbReference>
<feature type="domain" description="RPN1 N-terminal" evidence="3">
    <location>
        <begin position="22"/>
        <end position="307"/>
    </location>
</feature>
<gene>
    <name evidence="5" type="ORF">TRFO_11264</name>
</gene>
<protein>
    <submittedName>
        <fullName evidence="5">Proteasome/cyclosome repeat family protein</fullName>
    </submittedName>
</protein>
<dbReference type="GO" id="GO:0034515">
    <property type="term" value="C:proteasome storage granule"/>
    <property type="evidence" value="ECO:0007669"/>
    <property type="project" value="TreeGrafter"/>
</dbReference>
<dbReference type="InterPro" id="IPR041433">
    <property type="entry name" value="RPN1_C"/>
</dbReference>
<dbReference type="InterPro" id="IPR011989">
    <property type="entry name" value="ARM-like"/>
</dbReference>
<dbReference type="Gene3D" id="1.25.10.10">
    <property type="entry name" value="Leucine-rich Repeat Variant"/>
    <property type="match status" value="1"/>
</dbReference>
<evidence type="ECO:0000313" key="6">
    <source>
        <dbReference type="Proteomes" id="UP000179807"/>
    </source>
</evidence>
<dbReference type="PIRSF" id="PIRSF015965">
    <property type="entry name" value="26S_Psome_Rpn1"/>
    <property type="match status" value="1"/>
</dbReference>
<dbReference type="EMBL" id="MLAK01001337">
    <property type="protein sequence ID" value="OHS94200.1"/>
    <property type="molecule type" value="Genomic_DNA"/>
</dbReference>
<dbReference type="AlphaFoldDB" id="A0A1J4J468"/>
<dbReference type="GO" id="GO:0030234">
    <property type="term" value="F:enzyme regulator activity"/>
    <property type="evidence" value="ECO:0007669"/>
    <property type="project" value="InterPro"/>
</dbReference>
<dbReference type="PANTHER" id="PTHR10943:SF1">
    <property type="entry name" value="26S PROTEASOME NON-ATPASE REGULATORY SUBUNIT 2"/>
    <property type="match status" value="1"/>
</dbReference>
<evidence type="ECO:0000313" key="5">
    <source>
        <dbReference type="EMBL" id="OHS94200.1"/>
    </source>
</evidence>
<evidence type="ECO:0000259" key="4">
    <source>
        <dbReference type="Pfam" id="PF18051"/>
    </source>
</evidence>
<keyword evidence="2 5" id="KW-0647">Proteasome</keyword>
<feature type="domain" description="26S proteasome non-ATPase regulatory subunit RPN1 C-terminal" evidence="4">
    <location>
        <begin position="787"/>
        <end position="839"/>
    </location>
</feature>
<proteinExistence type="predicted"/>
<evidence type="ECO:0000256" key="2">
    <source>
        <dbReference type="ARBA" id="ARBA00022942"/>
    </source>
</evidence>
<keyword evidence="1" id="KW-0677">Repeat</keyword>
<keyword evidence="6" id="KW-1185">Reference proteome</keyword>
<dbReference type="Proteomes" id="UP000179807">
    <property type="component" value="Unassembled WGS sequence"/>
</dbReference>
<reference evidence="5" key="1">
    <citation type="submission" date="2016-10" db="EMBL/GenBank/DDBJ databases">
        <authorList>
            <person name="Benchimol M."/>
            <person name="Almeida L.G."/>
            <person name="Vasconcelos A.T."/>
            <person name="Perreira-Neves A."/>
            <person name="Rosa I.A."/>
            <person name="Tasca T."/>
            <person name="Bogo M.R."/>
            <person name="de Souza W."/>
        </authorList>
    </citation>
    <scope>NUCLEOTIDE SEQUENCE [LARGE SCALE GENOMIC DNA]</scope>
    <source>
        <strain evidence="5">K</strain>
    </source>
</reference>